<dbReference type="PROSITE" id="PS00028">
    <property type="entry name" value="ZINC_FINGER_C2H2_1"/>
    <property type="match status" value="2"/>
</dbReference>
<evidence type="ECO:0000259" key="1">
    <source>
        <dbReference type="PROSITE" id="PS00028"/>
    </source>
</evidence>
<accession>A0AA39LYF8</accession>
<dbReference type="AlphaFoldDB" id="A0AA39LYF8"/>
<evidence type="ECO:0000313" key="2">
    <source>
        <dbReference type="EMBL" id="KAK0413929.1"/>
    </source>
</evidence>
<feature type="domain" description="C2H2-type" evidence="1">
    <location>
        <begin position="388"/>
        <end position="408"/>
    </location>
</feature>
<evidence type="ECO:0000313" key="3">
    <source>
        <dbReference type="Proteomes" id="UP001175271"/>
    </source>
</evidence>
<name>A0AA39LYF8_9BILA</name>
<sequence>MLRLHLLKGHALPVDHLDKDQYHKLRRTLASFYKQARNKLDKYFPPEAFLRFDDKKMSNKNDMEDPKCRECGKMVNVKTTRRCHVAQHLKLSYKCVVDGCKFRTDLISMVDHLWKIHSKRIAQLTAEELFEHKRIRLNFNEVMERELRKFFPYKEHIPAAPVRQEHTEVNKSMVEVHKKSTKALECDEESVQKQAEAKDKRTSPSDVKITPQLALFYYLYEQKRRDVLEAIFDEETRKVFARKVKKMGIDMPSILRMYAYWHRIELKKTIKNGIEIWLCHLCKKERKTGGERDLLNHAGTHEGISCSCVVDGCDKLVKPHTLRTHLVRNHAMHADHLEKQQYHTLRMTEKSFYKKTRRERNKYFPPEAFLRFDDKKMSNKNDLEDPKCRECGKMVNVKTTRRCHVAQHLKLSYKCVVEGCMFRADPAHVADHLSRNHSKKFGQLTAEELFELKRMRVEFKKTMERELHKFFPYKDDIPDGPFRDLF</sequence>
<gene>
    <name evidence="2" type="ORF">QR680_007063</name>
</gene>
<dbReference type="InterPro" id="IPR013087">
    <property type="entry name" value="Znf_C2H2_type"/>
</dbReference>
<reference evidence="2" key="1">
    <citation type="submission" date="2023-06" db="EMBL/GenBank/DDBJ databases">
        <title>Genomic analysis of the entomopathogenic nematode Steinernema hermaphroditum.</title>
        <authorList>
            <person name="Schwarz E.M."/>
            <person name="Heppert J.K."/>
            <person name="Baniya A."/>
            <person name="Schwartz H.T."/>
            <person name="Tan C.-H."/>
            <person name="Antoshechkin I."/>
            <person name="Sternberg P.W."/>
            <person name="Goodrich-Blair H."/>
            <person name="Dillman A.R."/>
        </authorList>
    </citation>
    <scope>NUCLEOTIDE SEQUENCE</scope>
    <source>
        <strain evidence="2">PS9179</strain>
        <tissue evidence="2">Whole animal</tissue>
    </source>
</reference>
<protein>
    <recommendedName>
        <fullName evidence="1">C2H2-type domain-containing protein</fullName>
    </recommendedName>
</protein>
<dbReference type="Proteomes" id="UP001175271">
    <property type="component" value="Unassembled WGS sequence"/>
</dbReference>
<proteinExistence type="predicted"/>
<comment type="caution">
    <text evidence="2">The sequence shown here is derived from an EMBL/GenBank/DDBJ whole genome shotgun (WGS) entry which is preliminary data.</text>
</comment>
<organism evidence="2 3">
    <name type="scientific">Steinernema hermaphroditum</name>
    <dbReference type="NCBI Taxonomy" id="289476"/>
    <lineage>
        <taxon>Eukaryota</taxon>
        <taxon>Metazoa</taxon>
        <taxon>Ecdysozoa</taxon>
        <taxon>Nematoda</taxon>
        <taxon>Chromadorea</taxon>
        <taxon>Rhabditida</taxon>
        <taxon>Tylenchina</taxon>
        <taxon>Panagrolaimomorpha</taxon>
        <taxon>Strongyloidoidea</taxon>
        <taxon>Steinernematidae</taxon>
        <taxon>Steinernema</taxon>
    </lineage>
</organism>
<dbReference type="EMBL" id="JAUCMV010000003">
    <property type="protein sequence ID" value="KAK0413929.1"/>
    <property type="molecule type" value="Genomic_DNA"/>
</dbReference>
<dbReference type="SMART" id="SM00355">
    <property type="entry name" value="ZnF_C2H2"/>
    <property type="match status" value="6"/>
</dbReference>
<keyword evidence="3" id="KW-1185">Reference proteome</keyword>
<feature type="domain" description="C2H2-type" evidence="1">
    <location>
        <begin position="68"/>
        <end position="88"/>
    </location>
</feature>